<sequence length="121" mass="13356">MRGGFESIALDFRGPSRAGFRPRRLQNCRLYEPRMLGALSLKSSGLCSMLQLGCVTCISDGLPCCTYQPGPIRLTMTPFPPATSSLQGLLVVKSLVLFLCILLEYLSHLCHLSRVKISRSH</sequence>
<proteinExistence type="predicted"/>
<keyword evidence="2" id="KW-1185">Reference proteome</keyword>
<dbReference type="Proteomes" id="UP000249402">
    <property type="component" value="Unassembled WGS sequence"/>
</dbReference>
<dbReference type="RefSeq" id="XP_025574184.1">
    <property type="nucleotide sequence ID" value="XM_025713465.1"/>
</dbReference>
<protein>
    <submittedName>
        <fullName evidence="1">Uncharacterized protein</fullName>
    </submittedName>
</protein>
<dbReference type="AlphaFoldDB" id="A0A395GWD8"/>
<name>A0A395GWD8_9EURO</name>
<gene>
    <name evidence="1" type="ORF">BO80DRAFT_117272</name>
</gene>
<dbReference type="EMBL" id="KZ824444">
    <property type="protein sequence ID" value="RAK99856.1"/>
    <property type="molecule type" value="Genomic_DNA"/>
</dbReference>
<evidence type="ECO:0000313" key="1">
    <source>
        <dbReference type="EMBL" id="RAK99856.1"/>
    </source>
</evidence>
<dbReference type="GeneID" id="37218330"/>
<evidence type="ECO:0000313" key="2">
    <source>
        <dbReference type="Proteomes" id="UP000249402"/>
    </source>
</evidence>
<organism evidence="1 2">
    <name type="scientific">Aspergillus ibericus CBS 121593</name>
    <dbReference type="NCBI Taxonomy" id="1448316"/>
    <lineage>
        <taxon>Eukaryota</taxon>
        <taxon>Fungi</taxon>
        <taxon>Dikarya</taxon>
        <taxon>Ascomycota</taxon>
        <taxon>Pezizomycotina</taxon>
        <taxon>Eurotiomycetes</taxon>
        <taxon>Eurotiomycetidae</taxon>
        <taxon>Eurotiales</taxon>
        <taxon>Aspergillaceae</taxon>
        <taxon>Aspergillus</taxon>
        <taxon>Aspergillus subgen. Circumdati</taxon>
    </lineage>
</organism>
<dbReference type="VEuPathDB" id="FungiDB:BO80DRAFT_117272"/>
<reference evidence="1 2" key="1">
    <citation type="submission" date="2018-02" db="EMBL/GenBank/DDBJ databases">
        <title>The genomes of Aspergillus section Nigri reveals drivers in fungal speciation.</title>
        <authorList>
            <consortium name="DOE Joint Genome Institute"/>
            <person name="Vesth T.C."/>
            <person name="Nybo J."/>
            <person name="Theobald S."/>
            <person name="Brandl J."/>
            <person name="Frisvad J.C."/>
            <person name="Nielsen K.F."/>
            <person name="Lyhne E.K."/>
            <person name="Kogle M.E."/>
            <person name="Kuo A."/>
            <person name="Riley R."/>
            <person name="Clum A."/>
            <person name="Nolan M."/>
            <person name="Lipzen A."/>
            <person name="Salamov A."/>
            <person name="Henrissat B."/>
            <person name="Wiebenga A."/>
            <person name="De vries R.P."/>
            <person name="Grigoriev I.V."/>
            <person name="Mortensen U.H."/>
            <person name="Andersen M.R."/>
            <person name="Baker S.E."/>
        </authorList>
    </citation>
    <scope>NUCLEOTIDE SEQUENCE [LARGE SCALE GENOMIC DNA]</scope>
    <source>
        <strain evidence="1 2">CBS 121593</strain>
    </source>
</reference>
<accession>A0A395GWD8</accession>